<evidence type="ECO:0000256" key="6">
    <source>
        <dbReference type="ARBA" id="ARBA00023125"/>
    </source>
</evidence>
<dbReference type="AlphaFoldDB" id="A0A3P3PXB2"/>
<name>A0A3P3PXB2_9FIRM</name>
<keyword evidence="2" id="KW-0547">Nucleotide-binding</keyword>
<keyword evidence="13" id="KW-1185">Reference proteome</keyword>
<dbReference type="EMBL" id="RRCM01000004">
    <property type="protein sequence ID" value="RRJ13602.1"/>
    <property type="molecule type" value="Genomic_DNA"/>
</dbReference>
<evidence type="ECO:0000256" key="4">
    <source>
        <dbReference type="ARBA" id="ARBA00022806"/>
    </source>
</evidence>
<dbReference type="PROSITE" id="PS51192">
    <property type="entry name" value="HELICASE_ATP_BIND_1"/>
    <property type="match status" value="1"/>
</dbReference>
<dbReference type="GO" id="GO:0009378">
    <property type="term" value="F:four-way junction helicase activity"/>
    <property type="evidence" value="ECO:0007669"/>
    <property type="project" value="TreeGrafter"/>
</dbReference>
<evidence type="ECO:0000256" key="2">
    <source>
        <dbReference type="ARBA" id="ARBA00022741"/>
    </source>
</evidence>
<evidence type="ECO:0000313" key="12">
    <source>
        <dbReference type="EMBL" id="RRJ13602.1"/>
    </source>
</evidence>
<dbReference type="InterPro" id="IPR001650">
    <property type="entry name" value="Helicase_C-like"/>
</dbReference>
<keyword evidence="6" id="KW-0238">DNA-binding</keyword>
<evidence type="ECO:0000256" key="5">
    <source>
        <dbReference type="ARBA" id="ARBA00022840"/>
    </source>
</evidence>
<dbReference type="CDD" id="cd06223">
    <property type="entry name" value="PRTases_typeI"/>
    <property type="match status" value="1"/>
</dbReference>
<reference evidence="12 13" key="1">
    <citation type="submission" date="2018-11" db="EMBL/GenBank/DDBJ databases">
        <title>Genome sequencing of Lachnoanaerobaculum orale DSM 24553T.</title>
        <authorList>
            <person name="Kook J.-K."/>
            <person name="Park S.-N."/>
            <person name="Lim Y.K."/>
        </authorList>
    </citation>
    <scope>NUCLEOTIDE SEQUENCE [LARGE SCALE GENOMIC DNA]</scope>
    <source>
        <strain evidence="12 13">DSM 24553</strain>
    </source>
</reference>
<evidence type="ECO:0000259" key="10">
    <source>
        <dbReference type="PROSITE" id="PS51192"/>
    </source>
</evidence>
<proteinExistence type="inferred from homology"/>
<dbReference type="RefSeq" id="WP_124953062.1">
    <property type="nucleotide sequence ID" value="NZ_RRCM01000004.1"/>
</dbReference>
<evidence type="ECO:0000256" key="3">
    <source>
        <dbReference type="ARBA" id="ARBA00022801"/>
    </source>
</evidence>
<dbReference type="Gene3D" id="3.40.50.300">
    <property type="entry name" value="P-loop containing nucleotide triphosphate hydrolases"/>
    <property type="match status" value="2"/>
</dbReference>
<feature type="domain" description="Helicase ATP-binding" evidence="10">
    <location>
        <begin position="26"/>
        <end position="203"/>
    </location>
</feature>
<dbReference type="GO" id="GO:0006310">
    <property type="term" value="P:DNA recombination"/>
    <property type="evidence" value="ECO:0007669"/>
    <property type="project" value="InterPro"/>
</dbReference>
<gene>
    <name evidence="12" type="ORF">EHW90_12830</name>
</gene>
<dbReference type="GO" id="GO:0005737">
    <property type="term" value="C:cytoplasm"/>
    <property type="evidence" value="ECO:0007669"/>
    <property type="project" value="TreeGrafter"/>
</dbReference>
<keyword evidence="7" id="KW-0413">Isomerase</keyword>
<dbReference type="InterPro" id="IPR011545">
    <property type="entry name" value="DEAD/DEAH_box_helicase_dom"/>
</dbReference>
<dbReference type="SMART" id="SM00487">
    <property type="entry name" value="DEXDc"/>
    <property type="match status" value="1"/>
</dbReference>
<dbReference type="GO" id="GO:0043138">
    <property type="term" value="F:3'-5' DNA helicase activity"/>
    <property type="evidence" value="ECO:0007669"/>
    <property type="project" value="UniProtKB-EC"/>
</dbReference>
<dbReference type="GO" id="GO:0003677">
    <property type="term" value="F:DNA binding"/>
    <property type="evidence" value="ECO:0007669"/>
    <property type="project" value="UniProtKB-KW"/>
</dbReference>
<evidence type="ECO:0000313" key="13">
    <source>
        <dbReference type="Proteomes" id="UP000276982"/>
    </source>
</evidence>
<dbReference type="NCBIfam" id="TIGR00614">
    <property type="entry name" value="recQ_fam"/>
    <property type="match status" value="1"/>
</dbReference>
<dbReference type="Gene3D" id="3.40.50.2020">
    <property type="match status" value="1"/>
</dbReference>
<keyword evidence="4 12" id="KW-0347">Helicase</keyword>
<dbReference type="SMART" id="SM00490">
    <property type="entry name" value="HELICc"/>
    <property type="match status" value="1"/>
</dbReference>
<dbReference type="GO" id="GO:0005524">
    <property type="term" value="F:ATP binding"/>
    <property type="evidence" value="ECO:0007669"/>
    <property type="project" value="UniProtKB-KW"/>
</dbReference>
<keyword evidence="5" id="KW-0067">ATP-binding</keyword>
<comment type="caution">
    <text evidence="12">The sequence shown here is derived from an EMBL/GenBank/DDBJ whole genome shotgun (WGS) entry which is preliminary data.</text>
</comment>
<dbReference type="Pfam" id="PF00270">
    <property type="entry name" value="DEAD"/>
    <property type="match status" value="1"/>
</dbReference>
<dbReference type="InterPro" id="IPR004589">
    <property type="entry name" value="DNA_helicase_ATP-dep_RecQ"/>
</dbReference>
<dbReference type="GO" id="GO:0030894">
    <property type="term" value="C:replisome"/>
    <property type="evidence" value="ECO:0007669"/>
    <property type="project" value="TreeGrafter"/>
</dbReference>
<dbReference type="InterPro" id="IPR029057">
    <property type="entry name" value="PRTase-like"/>
</dbReference>
<dbReference type="InterPro" id="IPR027417">
    <property type="entry name" value="P-loop_NTPase"/>
</dbReference>
<sequence length="683" mass="77557">MDRVYEILRESYGENAKFREGQKEAIEAVVNGKRTLVVQKTGWGKSLVYFLSAKLLKEKERDGITLIISPLLALMNNQIDSAKKLGINVKTINSDNKDEWDNIISDICDNNTVDALIISPERLANADFVKDCLDKIKNRVNLFVVDEAHCISDWGHDFRPDYRRIVKILQLLPGNVPVLATTATANDRVVNDIVAQLGENLVISRGELIRESLAIQVIKLQKKEDRLAWLAENIEKMPGSGVVYCLTKADCDLVTDWLNENNIKSEKYYADISKEYKAIILDKFQKNEIKVLVATVAFGMGYDKPDIGFVIHFQRPANIVSYYQQIGRAGRGIELAYAILLCGEEDEHINQYFINSAFPTEKDMNIVVDFITDNPGKSISEIKGALNIRANRVEKTLKYLTVGDDIYTEYVNRKKGYYKSAKKWEPDLERSEGITAIRHKEMQDMDEFTKQKGCYMKYIAEKLDDVNAKVCGKCSNCRGLLFDETVGAETVQRAQQFIKSKFGVIEPRKQFPDKTKIESEFQFKGGIVLSNYADAGYGMAVQKGKYLDGYFSDELVDASVKILSEFIKNNNIEWITPVTSKRHPQLVPDFAKRLADRLGIGYFEGIKKFNAEEQKKFENSKGQYQNANDSFEIIQVKKENILLVDDMVDSRWTFTVCAMKMREMGSGDIYPFALANTAGRGDN</sequence>
<evidence type="ECO:0000256" key="9">
    <source>
        <dbReference type="ARBA" id="ARBA00034808"/>
    </source>
</evidence>
<keyword evidence="3 12" id="KW-0378">Hydrolase</keyword>
<dbReference type="PROSITE" id="PS51194">
    <property type="entry name" value="HELICASE_CTER"/>
    <property type="match status" value="1"/>
</dbReference>
<comment type="catalytic activity">
    <reaction evidence="8">
        <text>Couples ATP hydrolysis with the unwinding of duplex DNA by translocating in the 3'-5' direction.</text>
        <dbReference type="EC" id="5.6.2.4"/>
    </reaction>
</comment>
<feature type="domain" description="Helicase C-terminal" evidence="11">
    <location>
        <begin position="226"/>
        <end position="379"/>
    </location>
</feature>
<dbReference type="InterPro" id="IPR014001">
    <property type="entry name" value="Helicase_ATP-bd"/>
</dbReference>
<dbReference type="SUPFAM" id="SSF52540">
    <property type="entry name" value="P-loop containing nucleoside triphosphate hydrolases"/>
    <property type="match status" value="1"/>
</dbReference>
<dbReference type="PANTHER" id="PTHR13710">
    <property type="entry name" value="DNA HELICASE RECQ FAMILY MEMBER"/>
    <property type="match status" value="1"/>
</dbReference>
<evidence type="ECO:0000256" key="8">
    <source>
        <dbReference type="ARBA" id="ARBA00034617"/>
    </source>
</evidence>
<evidence type="ECO:0000256" key="1">
    <source>
        <dbReference type="ARBA" id="ARBA00005446"/>
    </source>
</evidence>
<evidence type="ECO:0000256" key="7">
    <source>
        <dbReference type="ARBA" id="ARBA00023235"/>
    </source>
</evidence>
<dbReference type="EC" id="5.6.2.4" evidence="9"/>
<protein>
    <recommendedName>
        <fullName evidence="9">DNA 3'-5' helicase</fullName>
        <ecNumber evidence="9">5.6.2.4</ecNumber>
    </recommendedName>
</protein>
<dbReference type="SUPFAM" id="SSF53271">
    <property type="entry name" value="PRTase-like"/>
    <property type="match status" value="1"/>
</dbReference>
<dbReference type="Proteomes" id="UP000276982">
    <property type="component" value="Unassembled WGS sequence"/>
</dbReference>
<dbReference type="GO" id="GO:0043590">
    <property type="term" value="C:bacterial nucleoid"/>
    <property type="evidence" value="ECO:0007669"/>
    <property type="project" value="TreeGrafter"/>
</dbReference>
<dbReference type="GO" id="GO:0016787">
    <property type="term" value="F:hydrolase activity"/>
    <property type="evidence" value="ECO:0007669"/>
    <property type="project" value="UniProtKB-KW"/>
</dbReference>
<dbReference type="GO" id="GO:0006281">
    <property type="term" value="P:DNA repair"/>
    <property type="evidence" value="ECO:0007669"/>
    <property type="project" value="TreeGrafter"/>
</dbReference>
<comment type="similarity">
    <text evidence="1">Belongs to the helicase family. RecQ subfamily.</text>
</comment>
<dbReference type="InterPro" id="IPR000836">
    <property type="entry name" value="PRTase_dom"/>
</dbReference>
<organism evidence="12 13">
    <name type="scientific">Lachnoanaerobaculum orale</name>
    <dbReference type="NCBI Taxonomy" id="979627"/>
    <lineage>
        <taxon>Bacteria</taxon>
        <taxon>Bacillati</taxon>
        <taxon>Bacillota</taxon>
        <taxon>Clostridia</taxon>
        <taxon>Lachnospirales</taxon>
        <taxon>Lachnospiraceae</taxon>
        <taxon>Lachnoanaerobaculum</taxon>
    </lineage>
</organism>
<dbReference type="Pfam" id="PF00271">
    <property type="entry name" value="Helicase_C"/>
    <property type="match status" value="1"/>
</dbReference>
<accession>A0A3P3PXB2</accession>
<dbReference type="PANTHER" id="PTHR13710:SF105">
    <property type="entry name" value="ATP-DEPENDENT DNA HELICASE Q1"/>
    <property type="match status" value="1"/>
</dbReference>
<evidence type="ECO:0000259" key="11">
    <source>
        <dbReference type="PROSITE" id="PS51194"/>
    </source>
</evidence>